<reference evidence="3 4" key="1">
    <citation type="submission" date="2014-02" db="EMBL/GenBank/DDBJ databases">
        <authorList>
            <person name="Sibley D."/>
            <person name="Venepally P."/>
            <person name="Karamycheva S."/>
            <person name="Hadjithomas M."/>
            <person name="Khan A."/>
            <person name="Brunk B."/>
            <person name="Roos D."/>
            <person name="Caler E."/>
            <person name="Lorenzi H."/>
        </authorList>
    </citation>
    <scope>NUCLEOTIDE SEQUENCE [LARGE SCALE GENOMIC DNA]</scope>
    <source>
        <strain evidence="3 4">GAB2-2007-GAL-DOM2</strain>
    </source>
</reference>
<dbReference type="EMBL" id="AHZU02000544">
    <property type="protein sequence ID" value="KFG43196.1"/>
    <property type="molecule type" value="Genomic_DNA"/>
</dbReference>
<sequence>MDFLSGGRKGRVCAKRFRLSPILWFASALVLIPLGCSPFKTDVALSSPFSPYRPSIHSASTSASAQEPPASVHPTPSAVPSDPQVASRVGPHGATKSGFSRATRENVPAFPSRDPSFSTSVPSSTVSETDSGIFVVSSQDPVANQDHGISSVPSTASEPDSGVDHALFVIPGIAGSGLFATVTNASVASCGKSPISYPNPFRVWASLSLLLPPATHQKCWIDMMKMVVDENGEVYTGQEGVRVEVDGYGGIHAIDYLDYYMNNTYGVPASAYMHVMLRTLMSLHYSQFVTLRGVPYDWRLPPWQLDYAQLKTDIEDRYTEMNNRKVDLIAHSLGSIILCYFLNRIVDQAWKDKYIGSMTIVAAATGGSFKAIKSLLSGYDDATDVDIWNVIDISLFPAGLLRDLLQTMGSIFALLPDPAIYGPDHVVARVARPTQVPASSSASAFAPLTGRSDRAAKKAEGTTSTALRWSHSGEMRRLDAVLTDEVGGPESGARELKSEQAFSLLSELAKDNVEVEKEEAEGETNTRFHKYPDFAPGDQMEEEELAKAEERRDALLREFQLQNRLSHEDRAARQRERYSLFVEKEQRRLDEALRVAQEQRLEEDVYTLSNWTSLLPANLQRRVKTAQEKMAGVVADPGVPVRCIWSKFSQPTTDVAYYYPTGSLDTHPIRIFDYGDNTVPLASLSLCASWPSTVQTKVFDNLDHMFLFADRGFNNFIFDIFSPDANPFLSSLLGEQEEVMKRDIPSPQESVPAGRGAIMADST</sequence>
<feature type="region of interest" description="Disordered" evidence="2">
    <location>
        <begin position="56"/>
        <end position="123"/>
    </location>
</feature>
<dbReference type="InterPro" id="IPR029058">
    <property type="entry name" value="AB_hydrolase_fold"/>
</dbReference>
<dbReference type="InterPro" id="IPR003386">
    <property type="entry name" value="LACT/PDAT_acylTrfase"/>
</dbReference>
<feature type="compositionally biased region" description="Low complexity" evidence="2">
    <location>
        <begin position="112"/>
        <end position="123"/>
    </location>
</feature>
<dbReference type="EC" id="2.3.1.43" evidence="3"/>
<dbReference type="Proteomes" id="UP000028837">
    <property type="component" value="Unassembled WGS sequence"/>
</dbReference>
<protein>
    <submittedName>
        <fullName evidence="3">Putative phosphatidylcholine-sterol O-acyltransferase</fullName>
        <ecNumber evidence="3">2.3.1.43</ecNumber>
    </submittedName>
</protein>
<evidence type="ECO:0000256" key="2">
    <source>
        <dbReference type="SAM" id="MobiDB-lite"/>
    </source>
</evidence>
<dbReference type="VEuPathDB" id="ToxoDB:TGDOM2_272420"/>
<organism evidence="3 4">
    <name type="scientific">Toxoplasma gondii GAB2-2007-GAL-DOM2</name>
    <dbReference type="NCBI Taxonomy" id="1130820"/>
    <lineage>
        <taxon>Eukaryota</taxon>
        <taxon>Sar</taxon>
        <taxon>Alveolata</taxon>
        <taxon>Apicomplexa</taxon>
        <taxon>Conoidasida</taxon>
        <taxon>Coccidia</taxon>
        <taxon>Eucoccidiorida</taxon>
        <taxon>Eimeriorina</taxon>
        <taxon>Sarcocystidae</taxon>
        <taxon>Toxoplasma</taxon>
    </lineage>
</organism>
<dbReference type="Gene3D" id="3.40.50.1820">
    <property type="entry name" value="alpha/beta hydrolase"/>
    <property type="match status" value="1"/>
</dbReference>
<dbReference type="GO" id="GO:0004607">
    <property type="term" value="F:phosphatidylcholine-sterol O-acyltransferase activity"/>
    <property type="evidence" value="ECO:0007669"/>
    <property type="project" value="UniProtKB-EC"/>
</dbReference>
<evidence type="ECO:0000313" key="4">
    <source>
        <dbReference type="Proteomes" id="UP000028837"/>
    </source>
</evidence>
<dbReference type="GO" id="GO:0006629">
    <property type="term" value="P:lipid metabolic process"/>
    <property type="evidence" value="ECO:0007669"/>
    <property type="project" value="InterPro"/>
</dbReference>
<keyword evidence="1" id="KW-0175">Coiled coil</keyword>
<feature type="coiled-coil region" evidence="1">
    <location>
        <begin position="538"/>
        <end position="602"/>
    </location>
</feature>
<keyword evidence="3" id="KW-0808">Transferase</keyword>
<keyword evidence="3" id="KW-0012">Acyltransferase</keyword>
<dbReference type="AlphaFoldDB" id="A0A086KFM8"/>
<proteinExistence type="predicted"/>
<accession>A0A086KFM8</accession>
<dbReference type="Pfam" id="PF02450">
    <property type="entry name" value="LCAT"/>
    <property type="match status" value="1"/>
</dbReference>
<dbReference type="SUPFAM" id="SSF53474">
    <property type="entry name" value="alpha/beta-Hydrolases"/>
    <property type="match status" value="1"/>
</dbReference>
<feature type="region of interest" description="Disordered" evidence="2">
    <location>
        <begin position="742"/>
        <end position="763"/>
    </location>
</feature>
<gene>
    <name evidence="3" type="ORF">TGDOM2_272420</name>
</gene>
<dbReference type="OrthoDB" id="330551at2759"/>
<evidence type="ECO:0000256" key="1">
    <source>
        <dbReference type="SAM" id="Coils"/>
    </source>
</evidence>
<evidence type="ECO:0000313" key="3">
    <source>
        <dbReference type="EMBL" id="KFG43196.1"/>
    </source>
</evidence>
<dbReference type="PANTHER" id="PTHR11440">
    <property type="entry name" value="LECITHIN-CHOLESTEROL ACYLTRANSFERASE-RELATED"/>
    <property type="match status" value="1"/>
</dbReference>
<comment type="caution">
    <text evidence="3">The sequence shown here is derived from an EMBL/GenBank/DDBJ whole genome shotgun (WGS) entry which is preliminary data.</text>
</comment>
<name>A0A086KFM8_TOXGO</name>